<evidence type="ECO:0000256" key="5">
    <source>
        <dbReference type="ARBA" id="ARBA00023136"/>
    </source>
</evidence>
<feature type="chain" id="PRO_5047404172" description="Major facilitator superfamily (MFS) profile domain-containing protein" evidence="8">
    <location>
        <begin position="22"/>
        <end position="370"/>
    </location>
</feature>
<evidence type="ECO:0000256" key="6">
    <source>
        <dbReference type="SAM" id="MobiDB-lite"/>
    </source>
</evidence>
<keyword evidence="8" id="KW-0732">Signal</keyword>
<dbReference type="InterPro" id="IPR011701">
    <property type="entry name" value="MFS"/>
</dbReference>
<dbReference type="SUPFAM" id="SSF103473">
    <property type="entry name" value="MFS general substrate transporter"/>
    <property type="match status" value="1"/>
</dbReference>
<dbReference type="PROSITE" id="PS50850">
    <property type="entry name" value="MFS"/>
    <property type="match status" value="1"/>
</dbReference>
<feature type="transmembrane region" description="Helical" evidence="7">
    <location>
        <begin position="200"/>
        <end position="220"/>
    </location>
</feature>
<comment type="subcellular location">
    <subcellularLocation>
        <location evidence="1">Membrane</location>
        <topology evidence="1">Multi-pass membrane protein</topology>
    </subcellularLocation>
</comment>
<accession>A0ABR2ZRG8</accession>
<evidence type="ECO:0000256" key="3">
    <source>
        <dbReference type="ARBA" id="ARBA00022692"/>
    </source>
</evidence>
<sequence length="370" mass="40218">MFGFGLSKAFWQLVIFRCAQGIFNGNLGAVKTMVAEITDDTNLADAFTLMSLTWSIGNSIGPAMGGLLSNPAEEWPGVFDNWFFRSYPYFLACASAALFAFIPFVLCFFFLKETLKTHPCDEATSEPSETDPLLARESPAAHQNKERPSLYRIVASNVPLQRSLTSHAFHSFSNMSYHVLVPLIYSTSIANGGLGLTPYQIGMVLGTYGVANAILQLVVWKPMLKHIGPKKMFILCYSFHMVRVFMMMLARIAASKAGTVNWVVWALIFGQMSSSTAGATAYNSVQTLIVKSAPQDTLGTVNGAQQMISSGLRGLAPMVASSVFAVSLALDWRVSGGAGGFFSYLADIMQIVTIAVGVWCSLTLPSYRLI</sequence>
<evidence type="ECO:0000256" key="1">
    <source>
        <dbReference type="ARBA" id="ARBA00004141"/>
    </source>
</evidence>
<proteinExistence type="predicted"/>
<keyword evidence="11" id="KW-1185">Reference proteome</keyword>
<feature type="signal peptide" evidence="8">
    <location>
        <begin position="1"/>
        <end position="21"/>
    </location>
</feature>
<feature type="region of interest" description="Disordered" evidence="6">
    <location>
        <begin position="120"/>
        <end position="145"/>
    </location>
</feature>
<reference evidence="10 11" key="1">
    <citation type="submission" date="2024-05" db="EMBL/GenBank/DDBJ databases">
        <title>A draft genome resource for the thread blight pathogen Marasmius tenuissimus strain MS-2.</title>
        <authorList>
            <person name="Yulfo-Soto G.E."/>
            <person name="Baruah I.K."/>
            <person name="Amoako-Attah I."/>
            <person name="Bukari Y."/>
            <person name="Meinhardt L.W."/>
            <person name="Bailey B.A."/>
            <person name="Cohen S.P."/>
        </authorList>
    </citation>
    <scope>NUCLEOTIDE SEQUENCE [LARGE SCALE GENOMIC DNA]</scope>
    <source>
        <strain evidence="10 11">MS-2</strain>
    </source>
</reference>
<keyword evidence="2" id="KW-0813">Transport</keyword>
<dbReference type="PANTHER" id="PTHR23504:SF15">
    <property type="entry name" value="MAJOR FACILITATOR SUPERFAMILY (MFS) PROFILE DOMAIN-CONTAINING PROTEIN"/>
    <property type="match status" value="1"/>
</dbReference>
<evidence type="ECO:0000256" key="4">
    <source>
        <dbReference type="ARBA" id="ARBA00022989"/>
    </source>
</evidence>
<keyword evidence="5 7" id="KW-0472">Membrane</keyword>
<keyword evidence="3 7" id="KW-0812">Transmembrane</keyword>
<organism evidence="10 11">
    <name type="scientific">Marasmius tenuissimus</name>
    <dbReference type="NCBI Taxonomy" id="585030"/>
    <lineage>
        <taxon>Eukaryota</taxon>
        <taxon>Fungi</taxon>
        <taxon>Dikarya</taxon>
        <taxon>Basidiomycota</taxon>
        <taxon>Agaricomycotina</taxon>
        <taxon>Agaricomycetes</taxon>
        <taxon>Agaricomycetidae</taxon>
        <taxon>Agaricales</taxon>
        <taxon>Marasmiineae</taxon>
        <taxon>Marasmiaceae</taxon>
        <taxon>Marasmius</taxon>
    </lineage>
</organism>
<dbReference type="EMBL" id="JBBXMP010000069">
    <property type="protein sequence ID" value="KAL0063998.1"/>
    <property type="molecule type" value="Genomic_DNA"/>
</dbReference>
<feature type="transmembrane region" description="Helical" evidence="7">
    <location>
        <begin position="262"/>
        <end position="282"/>
    </location>
</feature>
<keyword evidence="4 7" id="KW-1133">Transmembrane helix</keyword>
<dbReference type="InterPro" id="IPR020846">
    <property type="entry name" value="MFS_dom"/>
</dbReference>
<protein>
    <recommendedName>
        <fullName evidence="9">Major facilitator superfamily (MFS) profile domain-containing protein</fullName>
    </recommendedName>
</protein>
<dbReference type="Proteomes" id="UP001437256">
    <property type="component" value="Unassembled WGS sequence"/>
</dbReference>
<gene>
    <name evidence="10" type="ORF">AAF712_009066</name>
</gene>
<feature type="transmembrane region" description="Helical" evidence="7">
    <location>
        <begin position="89"/>
        <end position="111"/>
    </location>
</feature>
<feature type="transmembrane region" description="Helical" evidence="7">
    <location>
        <begin position="315"/>
        <end position="335"/>
    </location>
</feature>
<evidence type="ECO:0000313" key="10">
    <source>
        <dbReference type="EMBL" id="KAL0063998.1"/>
    </source>
</evidence>
<dbReference type="InterPro" id="IPR036259">
    <property type="entry name" value="MFS_trans_sf"/>
</dbReference>
<evidence type="ECO:0000256" key="8">
    <source>
        <dbReference type="SAM" id="SignalP"/>
    </source>
</evidence>
<comment type="caution">
    <text evidence="10">The sequence shown here is derived from an EMBL/GenBank/DDBJ whole genome shotgun (WGS) entry which is preliminary data.</text>
</comment>
<feature type="transmembrane region" description="Helical" evidence="7">
    <location>
        <begin position="232"/>
        <end position="250"/>
    </location>
</feature>
<evidence type="ECO:0000313" key="11">
    <source>
        <dbReference type="Proteomes" id="UP001437256"/>
    </source>
</evidence>
<evidence type="ECO:0000256" key="7">
    <source>
        <dbReference type="SAM" id="Phobius"/>
    </source>
</evidence>
<feature type="transmembrane region" description="Helical" evidence="7">
    <location>
        <begin position="175"/>
        <end position="194"/>
    </location>
</feature>
<dbReference type="Gene3D" id="1.20.1250.20">
    <property type="entry name" value="MFS general substrate transporter like domains"/>
    <property type="match status" value="1"/>
</dbReference>
<feature type="transmembrane region" description="Helical" evidence="7">
    <location>
        <begin position="341"/>
        <end position="364"/>
    </location>
</feature>
<dbReference type="Pfam" id="PF07690">
    <property type="entry name" value="MFS_1"/>
    <property type="match status" value="1"/>
</dbReference>
<evidence type="ECO:0000256" key="2">
    <source>
        <dbReference type="ARBA" id="ARBA00022448"/>
    </source>
</evidence>
<name>A0ABR2ZRG8_9AGAR</name>
<dbReference type="PANTHER" id="PTHR23504">
    <property type="entry name" value="MAJOR FACILITATOR SUPERFAMILY DOMAIN-CONTAINING PROTEIN 10"/>
    <property type="match status" value="1"/>
</dbReference>
<feature type="domain" description="Major facilitator superfamily (MFS) profile" evidence="9">
    <location>
        <begin position="1"/>
        <end position="364"/>
    </location>
</feature>
<evidence type="ECO:0000259" key="9">
    <source>
        <dbReference type="PROSITE" id="PS50850"/>
    </source>
</evidence>